<evidence type="ECO:0000256" key="5">
    <source>
        <dbReference type="ARBA" id="ARBA00022723"/>
    </source>
</evidence>
<evidence type="ECO:0000313" key="10">
    <source>
        <dbReference type="Proteomes" id="UP000660262"/>
    </source>
</evidence>
<dbReference type="Gene3D" id="1.10.600.10">
    <property type="entry name" value="Farnesyl Diphosphate Synthase"/>
    <property type="match status" value="1"/>
</dbReference>
<keyword evidence="7" id="KW-0414">Isoprene biosynthesis</keyword>
<dbReference type="PANTHER" id="PTHR43281">
    <property type="entry name" value="FARNESYL DIPHOSPHATE SYNTHASE"/>
    <property type="match status" value="1"/>
</dbReference>
<sequence>MAAYANKINLTSRRCGARAAVRGNKHNNRGVAGRVAGLGAAAKKNNGGVGGASSGSELHAVEVTSEAVSELVVPEIPKDFSFDDYVKETAAAVEVALDEAIPVAYPETATEAMRYSLLGGGKRVRPMLTLAACELVGGDAACAMPSACAMEMIHTMSLIHDDLPAMDNDDFRRGKPTCHKVYGDDIAILAGDAMLSYAFEHIARHTPRDKVDPGRTLDILCEVGKAVGADGLVGGQVVDLISEGKAEEVGIETLQYIHEHKTAALLEASVVSGAMAGGANDEAVECLRRYARRIGLAFQVVDDILDITQDTETLGKTAGKDLDAEKTTYPSLLGLDESRRVAENLITEAKAELNYFDDPAKAAPLLALADYILNRKN</sequence>
<dbReference type="PROSITE" id="PS00444">
    <property type="entry name" value="POLYPRENYL_SYNTHASE_2"/>
    <property type="match status" value="1"/>
</dbReference>
<dbReference type="PANTHER" id="PTHR43281:SF1">
    <property type="entry name" value="FARNESYL DIPHOSPHATE SYNTHASE"/>
    <property type="match status" value="1"/>
</dbReference>
<dbReference type="Proteomes" id="UP000660262">
    <property type="component" value="Unassembled WGS sequence"/>
</dbReference>
<evidence type="ECO:0000256" key="7">
    <source>
        <dbReference type="ARBA" id="ARBA00023229"/>
    </source>
</evidence>
<keyword evidence="4 8" id="KW-0808">Transferase</keyword>
<dbReference type="InterPro" id="IPR033749">
    <property type="entry name" value="Polyprenyl_synt_CS"/>
</dbReference>
<evidence type="ECO:0000256" key="2">
    <source>
        <dbReference type="ARBA" id="ARBA00005128"/>
    </source>
</evidence>
<organism evidence="9 10">
    <name type="scientific">Pycnococcus provasolii</name>
    <dbReference type="NCBI Taxonomy" id="41880"/>
    <lineage>
        <taxon>Eukaryota</taxon>
        <taxon>Viridiplantae</taxon>
        <taxon>Chlorophyta</taxon>
        <taxon>Pseudoscourfieldiophyceae</taxon>
        <taxon>Pseudoscourfieldiales</taxon>
        <taxon>Pycnococcaceae</taxon>
        <taxon>Pycnococcus</taxon>
    </lineage>
</organism>
<dbReference type="GO" id="GO:0008299">
    <property type="term" value="P:isoprenoid biosynthetic process"/>
    <property type="evidence" value="ECO:0007669"/>
    <property type="project" value="UniProtKB-KW"/>
</dbReference>
<proteinExistence type="inferred from homology"/>
<dbReference type="SFLD" id="SFLDS00005">
    <property type="entry name" value="Isoprenoid_Synthase_Type_I"/>
    <property type="match status" value="1"/>
</dbReference>
<dbReference type="InterPro" id="IPR000092">
    <property type="entry name" value="Polyprenyl_synt"/>
</dbReference>
<accession>A0A830HUK3</accession>
<dbReference type="NCBIfam" id="NF045485">
    <property type="entry name" value="FPPsyn"/>
    <property type="match status" value="1"/>
</dbReference>
<dbReference type="FunFam" id="1.10.600.10:FF:000001">
    <property type="entry name" value="Geranylgeranyl diphosphate synthase"/>
    <property type="match status" value="1"/>
</dbReference>
<dbReference type="CDD" id="cd00685">
    <property type="entry name" value="Trans_IPPS_HT"/>
    <property type="match status" value="1"/>
</dbReference>
<dbReference type="OrthoDB" id="6921389at2759"/>
<name>A0A830HUK3_9CHLO</name>
<protein>
    <submittedName>
        <fullName evidence="9">Geranylgeranyl pyrophosphate synthase</fullName>
    </submittedName>
</protein>
<dbReference type="AlphaFoldDB" id="A0A830HUK3"/>
<comment type="pathway">
    <text evidence="2">Isoprenoid biosynthesis.</text>
</comment>
<dbReference type="InterPro" id="IPR008949">
    <property type="entry name" value="Isoprenoid_synthase_dom_sf"/>
</dbReference>
<evidence type="ECO:0000256" key="8">
    <source>
        <dbReference type="RuleBase" id="RU004466"/>
    </source>
</evidence>
<dbReference type="GO" id="GO:0046872">
    <property type="term" value="F:metal ion binding"/>
    <property type="evidence" value="ECO:0007669"/>
    <property type="project" value="UniProtKB-KW"/>
</dbReference>
<dbReference type="EMBL" id="BNJQ01000031">
    <property type="protein sequence ID" value="GHP10792.1"/>
    <property type="molecule type" value="Genomic_DNA"/>
</dbReference>
<dbReference type="PROSITE" id="PS00723">
    <property type="entry name" value="POLYPRENYL_SYNTHASE_1"/>
    <property type="match status" value="1"/>
</dbReference>
<keyword evidence="6" id="KW-0460">Magnesium</keyword>
<keyword evidence="10" id="KW-1185">Reference proteome</keyword>
<evidence type="ECO:0000313" key="9">
    <source>
        <dbReference type="EMBL" id="GHP10792.1"/>
    </source>
</evidence>
<reference evidence="9" key="1">
    <citation type="submission" date="2020-10" db="EMBL/GenBank/DDBJ databases">
        <title>Unveiling of a novel bifunctional photoreceptor, Dualchrome1, isolated from a cosmopolitan green alga.</title>
        <authorList>
            <person name="Suzuki S."/>
            <person name="Kawachi M."/>
        </authorList>
    </citation>
    <scope>NUCLEOTIDE SEQUENCE</scope>
    <source>
        <strain evidence="9">NIES 2893</strain>
    </source>
</reference>
<evidence type="ECO:0000256" key="3">
    <source>
        <dbReference type="ARBA" id="ARBA00006706"/>
    </source>
</evidence>
<evidence type="ECO:0000256" key="4">
    <source>
        <dbReference type="ARBA" id="ARBA00022679"/>
    </source>
</evidence>
<dbReference type="SUPFAM" id="SSF48576">
    <property type="entry name" value="Terpenoid synthases"/>
    <property type="match status" value="1"/>
</dbReference>
<comment type="caution">
    <text evidence="9">The sequence shown here is derived from an EMBL/GenBank/DDBJ whole genome shotgun (WGS) entry which is preliminary data.</text>
</comment>
<comment type="similarity">
    <text evidence="3 8">Belongs to the FPP/GGPP synthase family.</text>
</comment>
<evidence type="ECO:0000256" key="1">
    <source>
        <dbReference type="ARBA" id="ARBA00001946"/>
    </source>
</evidence>
<gene>
    <name evidence="9" type="ORF">PPROV_000952300</name>
</gene>
<keyword evidence="5" id="KW-0479">Metal-binding</keyword>
<comment type="cofactor">
    <cofactor evidence="1">
        <name>Mg(2+)</name>
        <dbReference type="ChEBI" id="CHEBI:18420"/>
    </cofactor>
</comment>
<dbReference type="GO" id="GO:0004659">
    <property type="term" value="F:prenyltransferase activity"/>
    <property type="evidence" value="ECO:0007669"/>
    <property type="project" value="InterPro"/>
</dbReference>
<dbReference type="GO" id="GO:0005737">
    <property type="term" value="C:cytoplasm"/>
    <property type="evidence" value="ECO:0007669"/>
    <property type="project" value="UniProtKB-ARBA"/>
</dbReference>
<evidence type="ECO:0000256" key="6">
    <source>
        <dbReference type="ARBA" id="ARBA00022842"/>
    </source>
</evidence>
<dbReference type="Pfam" id="PF00348">
    <property type="entry name" value="polyprenyl_synt"/>
    <property type="match status" value="1"/>
</dbReference>
<dbReference type="InterPro" id="IPR053378">
    <property type="entry name" value="Prenyl_diphosphate_synthase"/>
</dbReference>
<dbReference type="SFLD" id="SFLDG01017">
    <property type="entry name" value="Polyprenyl_Transferase_Like"/>
    <property type="match status" value="1"/>
</dbReference>